<keyword evidence="2" id="KW-1185">Reference proteome</keyword>
<sequence length="65" mass="7270">MLQEINRGIGNGEEIGEGCASLGRISSASFPYALPQQQQSTHHHPIKQLVQSHYNAFVYTKQNMK</sequence>
<name>A0ABR0A4K5_9CRUS</name>
<dbReference type="EMBL" id="JAOYFB010000036">
    <property type="protein sequence ID" value="KAK4020074.1"/>
    <property type="molecule type" value="Genomic_DNA"/>
</dbReference>
<reference evidence="1 2" key="1">
    <citation type="journal article" date="2023" name="Nucleic Acids Res.">
        <title>The hologenome of Daphnia magna reveals possible DNA methylation and microbiome-mediated evolution of the host genome.</title>
        <authorList>
            <person name="Chaturvedi A."/>
            <person name="Li X."/>
            <person name="Dhandapani V."/>
            <person name="Marshall H."/>
            <person name="Kissane S."/>
            <person name="Cuenca-Cambronero M."/>
            <person name="Asole G."/>
            <person name="Calvet F."/>
            <person name="Ruiz-Romero M."/>
            <person name="Marangio P."/>
            <person name="Guigo R."/>
            <person name="Rago D."/>
            <person name="Mirbahai L."/>
            <person name="Eastwood N."/>
            <person name="Colbourne J.K."/>
            <person name="Zhou J."/>
            <person name="Mallon E."/>
            <person name="Orsini L."/>
        </authorList>
    </citation>
    <scope>NUCLEOTIDE SEQUENCE [LARGE SCALE GENOMIC DNA]</scope>
    <source>
        <strain evidence="1">LRV0_1</strain>
    </source>
</reference>
<accession>A0ABR0A4K5</accession>
<comment type="caution">
    <text evidence="1">The sequence shown here is derived from an EMBL/GenBank/DDBJ whole genome shotgun (WGS) entry which is preliminary data.</text>
</comment>
<evidence type="ECO:0000313" key="2">
    <source>
        <dbReference type="Proteomes" id="UP001234178"/>
    </source>
</evidence>
<evidence type="ECO:0000313" key="1">
    <source>
        <dbReference type="EMBL" id="KAK4020074.1"/>
    </source>
</evidence>
<organism evidence="1 2">
    <name type="scientific">Daphnia magna</name>
    <dbReference type="NCBI Taxonomy" id="35525"/>
    <lineage>
        <taxon>Eukaryota</taxon>
        <taxon>Metazoa</taxon>
        <taxon>Ecdysozoa</taxon>
        <taxon>Arthropoda</taxon>
        <taxon>Crustacea</taxon>
        <taxon>Branchiopoda</taxon>
        <taxon>Diplostraca</taxon>
        <taxon>Cladocera</taxon>
        <taxon>Anomopoda</taxon>
        <taxon>Daphniidae</taxon>
        <taxon>Daphnia</taxon>
    </lineage>
</organism>
<proteinExistence type="predicted"/>
<gene>
    <name evidence="1" type="ORF">OUZ56_002070</name>
</gene>
<protein>
    <submittedName>
        <fullName evidence="1">Uncharacterized protein</fullName>
    </submittedName>
</protein>
<dbReference type="Proteomes" id="UP001234178">
    <property type="component" value="Unassembled WGS sequence"/>
</dbReference>